<evidence type="ECO:0000313" key="2">
    <source>
        <dbReference type="EMBL" id="KAK0657915.1"/>
    </source>
</evidence>
<protein>
    <submittedName>
        <fullName evidence="2">Uncharacterized protein</fullName>
    </submittedName>
</protein>
<sequence length="103" mass="10714">MAPLSALRLCLLAVLGVVSAFPTDSTPTLLDRCPCPAVSTLEEAAFLAAHECLPIPALDGEQCHFCCAESAFEQGEGDCHEEGKVEPACPSGLPLLVHCGSHP</sequence>
<evidence type="ECO:0000313" key="3">
    <source>
        <dbReference type="Proteomes" id="UP001174936"/>
    </source>
</evidence>
<accession>A0AA39YUV3</accession>
<feature type="signal peptide" evidence="1">
    <location>
        <begin position="1"/>
        <end position="20"/>
    </location>
</feature>
<name>A0AA39YUV3_9PEZI</name>
<gene>
    <name evidence="2" type="ORF">B0T16DRAFT_69887</name>
</gene>
<comment type="caution">
    <text evidence="2">The sequence shown here is derived from an EMBL/GenBank/DDBJ whole genome shotgun (WGS) entry which is preliminary data.</text>
</comment>
<dbReference type="EMBL" id="JAULSV010000001">
    <property type="protein sequence ID" value="KAK0657915.1"/>
    <property type="molecule type" value="Genomic_DNA"/>
</dbReference>
<keyword evidence="3" id="KW-1185">Reference proteome</keyword>
<dbReference type="Proteomes" id="UP001174936">
    <property type="component" value="Unassembled WGS sequence"/>
</dbReference>
<keyword evidence="1" id="KW-0732">Signal</keyword>
<dbReference type="AlphaFoldDB" id="A0AA39YUV3"/>
<reference evidence="2" key="1">
    <citation type="submission" date="2023-06" db="EMBL/GenBank/DDBJ databases">
        <title>Genome-scale phylogeny and comparative genomics of the fungal order Sordariales.</title>
        <authorList>
            <consortium name="Lawrence Berkeley National Laboratory"/>
            <person name="Hensen N."/>
            <person name="Bonometti L."/>
            <person name="Westerberg I."/>
            <person name="Brannstrom I.O."/>
            <person name="Guillou S."/>
            <person name="Cros-Aarteil S."/>
            <person name="Calhoun S."/>
            <person name="Haridas S."/>
            <person name="Kuo A."/>
            <person name="Mondo S."/>
            <person name="Pangilinan J."/>
            <person name="Riley R."/>
            <person name="Labutti K."/>
            <person name="Andreopoulos B."/>
            <person name="Lipzen A."/>
            <person name="Chen C."/>
            <person name="Yanf M."/>
            <person name="Daum C."/>
            <person name="Ng V."/>
            <person name="Clum A."/>
            <person name="Steindorff A."/>
            <person name="Ohm R."/>
            <person name="Martin F."/>
            <person name="Silar P."/>
            <person name="Natvig D."/>
            <person name="Lalanne C."/>
            <person name="Gautier V."/>
            <person name="Ament-Velasquez S.L."/>
            <person name="Kruys A."/>
            <person name="Hutchinson M.I."/>
            <person name="Powell A.J."/>
            <person name="Barry K."/>
            <person name="Miller A.N."/>
            <person name="Grigoriev I.V."/>
            <person name="Debuchy R."/>
            <person name="Gladieux P."/>
            <person name="Thoren M.H."/>
            <person name="Johannesson H."/>
        </authorList>
    </citation>
    <scope>NUCLEOTIDE SEQUENCE</scope>
    <source>
        <strain evidence="2">SMH2532-1</strain>
    </source>
</reference>
<proteinExistence type="predicted"/>
<evidence type="ECO:0000256" key="1">
    <source>
        <dbReference type="SAM" id="SignalP"/>
    </source>
</evidence>
<organism evidence="2 3">
    <name type="scientific">Cercophora newfieldiana</name>
    <dbReference type="NCBI Taxonomy" id="92897"/>
    <lineage>
        <taxon>Eukaryota</taxon>
        <taxon>Fungi</taxon>
        <taxon>Dikarya</taxon>
        <taxon>Ascomycota</taxon>
        <taxon>Pezizomycotina</taxon>
        <taxon>Sordariomycetes</taxon>
        <taxon>Sordariomycetidae</taxon>
        <taxon>Sordariales</taxon>
        <taxon>Lasiosphaeriaceae</taxon>
        <taxon>Cercophora</taxon>
    </lineage>
</organism>
<feature type="chain" id="PRO_5041257469" evidence="1">
    <location>
        <begin position="21"/>
        <end position="103"/>
    </location>
</feature>